<reference evidence="3" key="1">
    <citation type="journal article" date="2019" name="Int. J. Syst. Evol. Microbiol.">
        <title>The Global Catalogue of Microorganisms (GCM) 10K type strain sequencing project: providing services to taxonomists for standard genome sequencing and annotation.</title>
        <authorList>
            <consortium name="The Broad Institute Genomics Platform"/>
            <consortium name="The Broad Institute Genome Sequencing Center for Infectious Disease"/>
            <person name="Wu L."/>
            <person name="Ma J."/>
        </authorList>
    </citation>
    <scope>NUCLEOTIDE SEQUENCE [LARGE SCALE GENOMIC DNA]</scope>
    <source>
        <strain evidence="3">CGMCC 1.15774</strain>
    </source>
</reference>
<proteinExistence type="predicted"/>
<dbReference type="Proteomes" id="UP001595841">
    <property type="component" value="Unassembled WGS sequence"/>
</dbReference>
<gene>
    <name evidence="2" type="ORF">ACFOWS_16355</name>
</gene>
<evidence type="ECO:0000313" key="3">
    <source>
        <dbReference type="Proteomes" id="UP001595841"/>
    </source>
</evidence>
<sequence>MRKRKYFIIAILAFFAIAALIIFKVKDWNRQEIYVLVDKTDSFPFKIKLYDNEFLELSPVENVEGYRLDSKSSHSMITPDSLAQIFRQNSPLKITDYRIYIVQENLNGEKRTIPTNLVYVLID</sequence>
<keyword evidence="1" id="KW-0812">Transmembrane</keyword>
<keyword evidence="3" id="KW-1185">Reference proteome</keyword>
<keyword evidence="1" id="KW-0472">Membrane</keyword>
<dbReference type="RefSeq" id="WP_379766886.1">
    <property type="nucleotide sequence ID" value="NZ_JBHSCL010000009.1"/>
</dbReference>
<comment type="caution">
    <text evidence="2">The sequence shown here is derived from an EMBL/GenBank/DDBJ whole genome shotgun (WGS) entry which is preliminary data.</text>
</comment>
<protein>
    <submittedName>
        <fullName evidence="2">Uncharacterized protein</fullName>
    </submittedName>
</protein>
<keyword evidence="1" id="KW-1133">Transmembrane helix</keyword>
<accession>A0ABV8PS62</accession>
<dbReference type="EMBL" id="JBHSCL010000009">
    <property type="protein sequence ID" value="MFC4221727.1"/>
    <property type="molecule type" value="Genomic_DNA"/>
</dbReference>
<organism evidence="2 3">
    <name type="scientific">Flagellimonas marina</name>
    <dbReference type="NCBI Taxonomy" id="1775168"/>
    <lineage>
        <taxon>Bacteria</taxon>
        <taxon>Pseudomonadati</taxon>
        <taxon>Bacteroidota</taxon>
        <taxon>Flavobacteriia</taxon>
        <taxon>Flavobacteriales</taxon>
        <taxon>Flavobacteriaceae</taxon>
        <taxon>Flagellimonas</taxon>
    </lineage>
</organism>
<name>A0ABV8PS62_9FLAO</name>
<evidence type="ECO:0000256" key="1">
    <source>
        <dbReference type="SAM" id="Phobius"/>
    </source>
</evidence>
<evidence type="ECO:0000313" key="2">
    <source>
        <dbReference type="EMBL" id="MFC4221727.1"/>
    </source>
</evidence>
<feature type="transmembrane region" description="Helical" evidence="1">
    <location>
        <begin position="6"/>
        <end position="23"/>
    </location>
</feature>